<evidence type="ECO:0008006" key="5">
    <source>
        <dbReference type="Google" id="ProtNLM"/>
    </source>
</evidence>
<organism evidence="3 4">
    <name type="scientific">Halomicrobium zhouii</name>
    <dbReference type="NCBI Taxonomy" id="767519"/>
    <lineage>
        <taxon>Archaea</taxon>
        <taxon>Methanobacteriati</taxon>
        <taxon>Methanobacteriota</taxon>
        <taxon>Stenosarchaea group</taxon>
        <taxon>Halobacteria</taxon>
        <taxon>Halobacteriales</taxon>
        <taxon>Haloarculaceae</taxon>
        <taxon>Halomicrobium</taxon>
    </lineage>
</organism>
<keyword evidence="2" id="KW-0812">Transmembrane</keyword>
<dbReference type="OrthoDB" id="237605at2157"/>
<feature type="transmembrane region" description="Helical" evidence="2">
    <location>
        <begin position="186"/>
        <end position="204"/>
    </location>
</feature>
<dbReference type="STRING" id="767519.SAMN05216559_1815"/>
<accession>A0A1I6L1A8</accession>
<dbReference type="Proteomes" id="UP000199062">
    <property type="component" value="Unassembled WGS sequence"/>
</dbReference>
<feature type="transmembrane region" description="Helical" evidence="2">
    <location>
        <begin position="161"/>
        <end position="180"/>
    </location>
</feature>
<dbReference type="RefSeq" id="WP_218155544.1">
    <property type="nucleotide sequence ID" value="NZ_FOZK01000002.1"/>
</dbReference>
<reference evidence="3 4" key="1">
    <citation type="submission" date="2016-10" db="EMBL/GenBank/DDBJ databases">
        <authorList>
            <person name="de Groot N.N."/>
        </authorList>
    </citation>
    <scope>NUCLEOTIDE SEQUENCE [LARGE SCALE GENOMIC DNA]</scope>
    <source>
        <strain evidence="3 4">CGMCC 1.10457</strain>
    </source>
</reference>
<evidence type="ECO:0000256" key="2">
    <source>
        <dbReference type="SAM" id="Phobius"/>
    </source>
</evidence>
<feature type="transmembrane region" description="Helical" evidence="2">
    <location>
        <begin position="249"/>
        <end position="273"/>
    </location>
</feature>
<name>A0A1I6L1A8_9EURY</name>
<evidence type="ECO:0000313" key="4">
    <source>
        <dbReference type="Proteomes" id="UP000199062"/>
    </source>
</evidence>
<gene>
    <name evidence="3" type="ORF">SAMN05216559_1815</name>
</gene>
<feature type="transmembrane region" description="Helical" evidence="2">
    <location>
        <begin position="68"/>
        <end position="88"/>
    </location>
</feature>
<proteinExistence type="predicted"/>
<keyword evidence="4" id="KW-1185">Reference proteome</keyword>
<feature type="transmembrane region" description="Helical" evidence="2">
    <location>
        <begin position="109"/>
        <end position="130"/>
    </location>
</feature>
<dbReference type="InterPro" id="IPR045782">
    <property type="entry name" value="TrbL_3"/>
</dbReference>
<dbReference type="Pfam" id="PF19590">
    <property type="entry name" value="TrbL_3"/>
    <property type="match status" value="1"/>
</dbReference>
<evidence type="ECO:0000313" key="3">
    <source>
        <dbReference type="EMBL" id="SFR97237.1"/>
    </source>
</evidence>
<dbReference type="EMBL" id="FOZK01000002">
    <property type="protein sequence ID" value="SFR97237.1"/>
    <property type="molecule type" value="Genomic_DNA"/>
</dbReference>
<dbReference type="AlphaFoldDB" id="A0A1I6L1A8"/>
<keyword evidence="2" id="KW-1133">Transmembrane helix</keyword>
<evidence type="ECO:0000256" key="1">
    <source>
        <dbReference type="SAM" id="MobiDB-lite"/>
    </source>
</evidence>
<feature type="region of interest" description="Disordered" evidence="1">
    <location>
        <begin position="332"/>
        <end position="380"/>
    </location>
</feature>
<protein>
    <recommendedName>
        <fullName evidence="5">Type IV secretion system protein TrbL</fullName>
    </recommendedName>
</protein>
<keyword evidence="2" id="KW-0472">Membrane</keyword>
<feature type="transmembrane region" description="Helical" evidence="2">
    <location>
        <begin position="216"/>
        <end position="237"/>
    </location>
</feature>
<feature type="transmembrane region" description="Helical" evidence="2">
    <location>
        <begin position="136"/>
        <end position="154"/>
    </location>
</feature>
<feature type="compositionally biased region" description="Basic and acidic residues" evidence="1">
    <location>
        <begin position="371"/>
        <end position="380"/>
    </location>
</feature>
<sequence length="380" mass="40633">MMDVSLVDVGIEWFKDIIEAVTRWFQQGLGDGYSALTNELFGTPTPETDGPFVFGSPTNEPWVGIHDALVAGEITALSLLLLVVCVQARHTISIFNLGTTYEARRTKKVAWAGAFLIFAWYWIAAVSLYVVDALTIALIPELGVLLNAMVDFFATPIPNPVLGLLMAGIGGFAMWVLQALLFIRDVLLFVFIYGMPIGFALVYGNLPVLSRIAKSVCMRFVPLLIMPVPIALIFSGYELVFHEGTSATLAPGVIFLQHFVAVSLPVLSVIVVWKLFQYASPLATSAAGTAARATFKVGAILGAGYLAGPKVAGTAARWGPKVAAGQAFAQRVGNTSNGESPKSESAKPAGGTKQDSVATDAYGQQGVATYRRTENDPGYY</sequence>